<feature type="region of interest" description="Disordered" evidence="1">
    <location>
        <begin position="144"/>
        <end position="175"/>
    </location>
</feature>
<evidence type="ECO:0000256" key="1">
    <source>
        <dbReference type="SAM" id="MobiDB-lite"/>
    </source>
</evidence>
<dbReference type="AlphaFoldDB" id="A0AAR5QCP8"/>
<name>A0AAR5QCP8_DENPD</name>
<dbReference type="EnsemblMetazoa" id="XM_019915392.1">
    <property type="protein sequence ID" value="XP_019770951.1"/>
    <property type="gene ID" value="LOC109544961"/>
</dbReference>
<dbReference type="Proteomes" id="UP000019118">
    <property type="component" value="Unassembled WGS sequence"/>
</dbReference>
<reference evidence="3" key="1">
    <citation type="journal article" date="2013" name="Genome Biol.">
        <title>Draft genome of the mountain pine beetle, Dendroctonus ponderosae Hopkins, a major forest pest.</title>
        <authorList>
            <person name="Keeling C.I."/>
            <person name="Yuen M.M."/>
            <person name="Liao N.Y."/>
            <person name="Docking T.R."/>
            <person name="Chan S.K."/>
            <person name="Taylor G.A."/>
            <person name="Palmquist D.L."/>
            <person name="Jackman S.D."/>
            <person name="Nguyen A."/>
            <person name="Li M."/>
            <person name="Henderson H."/>
            <person name="Janes J.K."/>
            <person name="Zhao Y."/>
            <person name="Pandoh P."/>
            <person name="Moore R."/>
            <person name="Sperling F.A."/>
            <person name="Huber D.P."/>
            <person name="Birol I."/>
            <person name="Jones S.J."/>
            <person name="Bohlmann J."/>
        </authorList>
    </citation>
    <scope>NUCLEOTIDE SEQUENCE</scope>
</reference>
<sequence>MRSEETQISTIKRNKESTEPQIVVKIVPEQIHKLRQQKREDYNEDSSLTITEEPSEKKHIPIYRTKLPERSKPTTQVKDLYDFTDTSPKVKVKNKRRSSIIFDKNTFEILQRLQEKDNKLKKKALRKLKKTYEETVNGIVSNLKQKIAKRNRDKPNECQPHTTTSKQQERDEPRRDECVVHVKNFDKELNIVANLSTVKEREETNPTKEHHKIENPQHEQAVIDTTVEQARAFNTQDLDLIMLQSIGDNSVILKDLESGFGFDDNDPPSPRASTPVKKISILSNKLLRPACKGSVESPVNFRTEIPNANSTMVQAGATASPWRTNWINVKRNPHLVSFKANALPTVDQEMVLNHSIVENYERHCTKRQPQKSTCSVKNRAVQKSILDFVESNIDKENSNLQCSLYDYEDFNSPEKTLKAEQRPVQNVKRKVLGELNNIPAQENLIAPIVETNTEDIENTTYFGFEQSTCSSPKKDQRNGKPLPSRFDLSNLKKYNRRAGRLLQLSPREESALSDDINESVSILENSSGEDVGEIQLFEDPDKMFDQMESFSAVDKKLKRKRLHSFEMDDSDQTCKRKTKKTKLEIEQEAWIQDFNKRCDEIDSSALEIE</sequence>
<reference evidence="2" key="2">
    <citation type="submission" date="2024-08" db="UniProtKB">
        <authorList>
            <consortium name="EnsemblMetazoa"/>
        </authorList>
    </citation>
    <scope>IDENTIFICATION</scope>
</reference>
<proteinExistence type="predicted"/>
<accession>A0AAR5QCP8</accession>
<evidence type="ECO:0000313" key="2">
    <source>
        <dbReference type="EnsemblMetazoa" id="XP_019770951.1"/>
    </source>
</evidence>
<evidence type="ECO:0000313" key="3">
    <source>
        <dbReference type="Proteomes" id="UP000019118"/>
    </source>
</evidence>
<protein>
    <submittedName>
        <fullName evidence="2">Uncharacterized protein</fullName>
    </submittedName>
</protein>
<organism evidence="2 3">
    <name type="scientific">Dendroctonus ponderosae</name>
    <name type="common">Mountain pine beetle</name>
    <dbReference type="NCBI Taxonomy" id="77166"/>
    <lineage>
        <taxon>Eukaryota</taxon>
        <taxon>Metazoa</taxon>
        <taxon>Ecdysozoa</taxon>
        <taxon>Arthropoda</taxon>
        <taxon>Hexapoda</taxon>
        <taxon>Insecta</taxon>
        <taxon>Pterygota</taxon>
        <taxon>Neoptera</taxon>
        <taxon>Endopterygota</taxon>
        <taxon>Coleoptera</taxon>
        <taxon>Polyphaga</taxon>
        <taxon>Cucujiformia</taxon>
        <taxon>Curculionidae</taxon>
        <taxon>Scolytinae</taxon>
        <taxon>Dendroctonus</taxon>
    </lineage>
</organism>
<keyword evidence="3" id="KW-1185">Reference proteome</keyword>
<feature type="region of interest" description="Disordered" evidence="1">
    <location>
        <begin position="35"/>
        <end position="61"/>
    </location>
</feature>